<name>A0AA36JQM7_9DINO</name>
<dbReference type="Gene3D" id="3.30.70.1060">
    <property type="entry name" value="Dimeric alpha+beta barrel"/>
    <property type="match status" value="1"/>
</dbReference>
<evidence type="ECO:0000259" key="1">
    <source>
        <dbReference type="Pfam" id="PF03795"/>
    </source>
</evidence>
<dbReference type="EMBL" id="CAUJNA010003764">
    <property type="protein sequence ID" value="CAJ1409333.1"/>
    <property type="molecule type" value="Genomic_DNA"/>
</dbReference>
<protein>
    <recommendedName>
        <fullName evidence="1">YCII-related domain-containing protein</fullName>
    </recommendedName>
</protein>
<gene>
    <name evidence="2" type="ORF">EVOR1521_LOCUS30462</name>
</gene>
<organism evidence="2 3">
    <name type="scientific">Effrenium voratum</name>
    <dbReference type="NCBI Taxonomy" id="2562239"/>
    <lineage>
        <taxon>Eukaryota</taxon>
        <taxon>Sar</taxon>
        <taxon>Alveolata</taxon>
        <taxon>Dinophyceae</taxon>
        <taxon>Suessiales</taxon>
        <taxon>Symbiodiniaceae</taxon>
        <taxon>Effrenium</taxon>
    </lineage>
</organism>
<evidence type="ECO:0000313" key="3">
    <source>
        <dbReference type="Proteomes" id="UP001178507"/>
    </source>
</evidence>
<dbReference type="InterPro" id="IPR011008">
    <property type="entry name" value="Dimeric_a/b-barrel"/>
</dbReference>
<reference evidence="2" key="1">
    <citation type="submission" date="2023-08" db="EMBL/GenBank/DDBJ databases">
        <authorList>
            <person name="Chen Y."/>
            <person name="Shah S."/>
            <person name="Dougan E. K."/>
            <person name="Thang M."/>
            <person name="Chan C."/>
        </authorList>
    </citation>
    <scope>NUCLEOTIDE SEQUENCE</scope>
</reference>
<dbReference type="AlphaFoldDB" id="A0AA36JQM7"/>
<dbReference type="SUPFAM" id="SSF54909">
    <property type="entry name" value="Dimeric alpha+beta barrel"/>
    <property type="match status" value="1"/>
</dbReference>
<sequence>MSRVSWRSVFPTEQATNLAVFRQDFGSCLQGHLAHWQQLADAKQLLLGGALDPPEAAVLVLRGMEREKVESHIQQDPYVVNGLVPSYEVKDWNVVVGSALCAE</sequence>
<comment type="caution">
    <text evidence="2">The sequence shown here is derived from an EMBL/GenBank/DDBJ whole genome shotgun (WGS) entry which is preliminary data.</text>
</comment>
<feature type="domain" description="YCII-related" evidence="1">
    <location>
        <begin position="29"/>
        <end position="93"/>
    </location>
</feature>
<proteinExistence type="predicted"/>
<accession>A0AA36JQM7</accession>
<dbReference type="Pfam" id="PF03795">
    <property type="entry name" value="YCII"/>
    <property type="match status" value="1"/>
</dbReference>
<dbReference type="InterPro" id="IPR005545">
    <property type="entry name" value="YCII"/>
</dbReference>
<dbReference type="Proteomes" id="UP001178507">
    <property type="component" value="Unassembled WGS sequence"/>
</dbReference>
<keyword evidence="3" id="KW-1185">Reference proteome</keyword>
<evidence type="ECO:0000313" key="2">
    <source>
        <dbReference type="EMBL" id="CAJ1409333.1"/>
    </source>
</evidence>